<comment type="caution">
    <text evidence="2">The sequence shown here is derived from an EMBL/GenBank/DDBJ whole genome shotgun (WGS) entry which is preliminary data.</text>
</comment>
<feature type="signal peptide" evidence="1">
    <location>
        <begin position="1"/>
        <end position="19"/>
    </location>
</feature>
<dbReference type="EMBL" id="JACJMO010000023">
    <property type="protein sequence ID" value="MBM6858355.1"/>
    <property type="molecule type" value="Genomic_DNA"/>
</dbReference>
<evidence type="ECO:0000313" key="2">
    <source>
        <dbReference type="EMBL" id="MBM6858355.1"/>
    </source>
</evidence>
<dbReference type="AlphaFoldDB" id="A0AA40ZUQ1"/>
<dbReference type="NCBIfam" id="TIGR01200">
    <property type="entry name" value="GLPGLI"/>
    <property type="match status" value="1"/>
</dbReference>
<dbReference type="InterPro" id="IPR005901">
    <property type="entry name" value="GLPGLI"/>
</dbReference>
<name>A0AA40ZUQ1_9BACT</name>
<accession>A0AA40ZUQ1</accession>
<proteinExistence type="predicted"/>
<keyword evidence="1" id="KW-0732">Signal</keyword>
<gene>
    <name evidence="2" type="ORF">H6D15_12225</name>
</gene>
<evidence type="ECO:0000313" key="3">
    <source>
        <dbReference type="Proteomes" id="UP000698924"/>
    </source>
</evidence>
<feature type="chain" id="PRO_5041452836" evidence="1">
    <location>
        <begin position="20"/>
        <end position="276"/>
    </location>
</feature>
<dbReference type="RefSeq" id="WP_021846468.1">
    <property type="nucleotide sequence ID" value="NZ_JAAZTS010000022.1"/>
</dbReference>
<organism evidence="2 3">
    <name type="scientific">Caecibacteroides pullorum</name>
    <dbReference type="NCBI Taxonomy" id="2725562"/>
    <lineage>
        <taxon>Bacteria</taxon>
        <taxon>Pseudomonadati</taxon>
        <taxon>Bacteroidota</taxon>
        <taxon>Bacteroidia</taxon>
        <taxon>Bacteroidales</taxon>
        <taxon>Bacteroidaceae</taxon>
        <taxon>Caecibacteroides</taxon>
    </lineage>
</organism>
<protein>
    <submittedName>
        <fullName evidence="2">GLPGLI family protein</fullName>
    </submittedName>
</protein>
<keyword evidence="3" id="KW-1185">Reference proteome</keyword>
<sequence>MKHFLILSAGLGLSLSLSAQQNDTFPTDYECLYEYRVTNSKSITDTYTTILQIGRDCSCFMDYTAFQSDSVNASPHASDEDIKKYQMQEIKNSLFFDQTVLQNHPQGEMSVYSVIPPDYYMYKEKLRPIQWSLGNETDTVCGYVCKKATGEYGGRKWVVWYAPEIPTTYGPWKFCGLPGLVMLAHDTENIHRFEAITFRKGTLPIALPDIPNIVTVERDKFIKSKNKFEEDPMTNIPLESISDMTVQKDEEGKSSILINGVQLRIRPNGYTPLELE</sequence>
<reference evidence="2 3" key="1">
    <citation type="journal article" date="2021" name="Sci. Rep.">
        <title>The distribution of antibiotic resistance genes in chicken gut microbiota commensals.</title>
        <authorList>
            <person name="Juricova H."/>
            <person name="Matiasovicova J."/>
            <person name="Kubasova T."/>
            <person name="Cejkova D."/>
            <person name="Rychlik I."/>
        </authorList>
    </citation>
    <scope>NUCLEOTIDE SEQUENCE [LARGE SCALE GENOMIC DNA]</scope>
    <source>
        <strain evidence="2 3">An421</strain>
    </source>
</reference>
<evidence type="ECO:0000256" key="1">
    <source>
        <dbReference type="SAM" id="SignalP"/>
    </source>
</evidence>
<dbReference type="Proteomes" id="UP000698924">
    <property type="component" value="Unassembled WGS sequence"/>
</dbReference>